<reference evidence="25" key="1">
    <citation type="submission" date="2013-04" db="EMBL/GenBank/DDBJ databases">
        <authorList>
            <person name="Qu J."/>
            <person name="Murali S.C."/>
            <person name="Bandaranaike D."/>
            <person name="Bellair M."/>
            <person name="Blankenburg K."/>
            <person name="Chao H."/>
            <person name="Dinh H."/>
            <person name="Doddapaneni H."/>
            <person name="Downs B."/>
            <person name="Dugan-Rocha S."/>
            <person name="Elkadiri S."/>
            <person name="Gnanaolivu R.D."/>
            <person name="Hernandez B."/>
            <person name="Javaid M."/>
            <person name="Jayaseelan J.C."/>
            <person name="Lee S."/>
            <person name="Li M."/>
            <person name="Ming W."/>
            <person name="Munidasa M."/>
            <person name="Muniz J."/>
            <person name="Nguyen L."/>
            <person name="Ongeri F."/>
            <person name="Osuji N."/>
            <person name="Pu L.-L."/>
            <person name="Puazo M."/>
            <person name="Qu C."/>
            <person name="Quiroz J."/>
            <person name="Raj R."/>
            <person name="Weissenberger G."/>
            <person name="Xin Y."/>
            <person name="Zou X."/>
            <person name="Han Y."/>
            <person name="Richards S."/>
            <person name="Worley K."/>
            <person name="Muzny D."/>
            <person name="Gibbs R."/>
        </authorList>
    </citation>
    <scope>NUCLEOTIDE SEQUENCE</scope>
    <source>
        <strain evidence="25">Sampled in the wild</strain>
    </source>
</reference>
<evidence type="ECO:0000256" key="5">
    <source>
        <dbReference type="ARBA" id="ARBA00022525"/>
    </source>
</evidence>
<evidence type="ECO:0000313" key="25">
    <source>
        <dbReference type="EMBL" id="KAG8223758.1"/>
    </source>
</evidence>
<evidence type="ECO:0000256" key="15">
    <source>
        <dbReference type="ARBA" id="ARBA00023157"/>
    </source>
</evidence>
<keyword evidence="5" id="KW-0964">Secreted</keyword>
<evidence type="ECO:0000259" key="24">
    <source>
        <dbReference type="PROSITE" id="PS51352"/>
    </source>
</evidence>
<evidence type="ECO:0000256" key="3">
    <source>
        <dbReference type="ARBA" id="ARBA00004613"/>
    </source>
</evidence>
<dbReference type="SUPFAM" id="SSF52833">
    <property type="entry name" value="Thioredoxin-like"/>
    <property type="match status" value="1"/>
</dbReference>
<evidence type="ECO:0000256" key="18">
    <source>
        <dbReference type="ARBA" id="ARBA00023288"/>
    </source>
</evidence>
<evidence type="ECO:0000256" key="20">
    <source>
        <dbReference type="ARBA" id="ARBA00072260"/>
    </source>
</evidence>
<evidence type="ECO:0000256" key="23">
    <source>
        <dbReference type="SAM" id="Phobius"/>
    </source>
</evidence>
<evidence type="ECO:0000256" key="6">
    <source>
        <dbReference type="ARBA" id="ARBA00022553"/>
    </source>
</evidence>
<evidence type="ECO:0000313" key="26">
    <source>
        <dbReference type="Proteomes" id="UP000792457"/>
    </source>
</evidence>
<dbReference type="GO" id="GO:0005576">
    <property type="term" value="C:extracellular region"/>
    <property type="evidence" value="ECO:0007669"/>
    <property type="project" value="UniProtKB-SubCell"/>
</dbReference>
<dbReference type="Gene3D" id="3.40.30.10">
    <property type="entry name" value="Glutaredoxin"/>
    <property type="match status" value="1"/>
</dbReference>
<keyword evidence="6" id="KW-0597">Phosphoprotein</keyword>
<keyword evidence="14" id="KW-0564">Palmitate</keyword>
<dbReference type="EMBL" id="KZ308172">
    <property type="protein sequence ID" value="KAG8223758.1"/>
    <property type="molecule type" value="Genomic_DNA"/>
</dbReference>
<keyword evidence="9" id="KW-0256">Endoplasmic reticulum</keyword>
<keyword evidence="18" id="KW-0449">Lipoprotein</keyword>
<keyword evidence="26" id="KW-1185">Reference proteome</keyword>
<evidence type="ECO:0000256" key="13">
    <source>
        <dbReference type="ARBA" id="ARBA00023136"/>
    </source>
</evidence>
<reference evidence="25" key="2">
    <citation type="submission" date="2017-10" db="EMBL/GenBank/DDBJ databases">
        <title>Ladona fulva Genome sequencing and assembly.</title>
        <authorList>
            <person name="Murali S."/>
            <person name="Richards S."/>
            <person name="Bandaranaike D."/>
            <person name="Bellair M."/>
            <person name="Blankenburg K."/>
            <person name="Chao H."/>
            <person name="Dinh H."/>
            <person name="Doddapaneni H."/>
            <person name="Dugan-Rocha S."/>
            <person name="Elkadiri S."/>
            <person name="Gnanaolivu R."/>
            <person name="Hernandez B."/>
            <person name="Skinner E."/>
            <person name="Javaid M."/>
            <person name="Lee S."/>
            <person name="Li M."/>
            <person name="Ming W."/>
            <person name="Munidasa M."/>
            <person name="Muniz J."/>
            <person name="Nguyen L."/>
            <person name="Hughes D."/>
            <person name="Osuji N."/>
            <person name="Pu L.-L."/>
            <person name="Puazo M."/>
            <person name="Qu C."/>
            <person name="Quiroz J."/>
            <person name="Raj R."/>
            <person name="Weissenberger G."/>
            <person name="Xin Y."/>
            <person name="Zou X."/>
            <person name="Han Y."/>
            <person name="Worley K."/>
            <person name="Muzny D."/>
            <person name="Gibbs R."/>
        </authorList>
    </citation>
    <scope>NUCLEOTIDE SEQUENCE</scope>
    <source>
        <strain evidence="25">Sampled in the wild</strain>
    </source>
</reference>
<dbReference type="GO" id="GO:0003756">
    <property type="term" value="F:protein disulfide isomerase activity"/>
    <property type="evidence" value="ECO:0007669"/>
    <property type="project" value="UniProtKB-ARBA"/>
</dbReference>
<name>A0A8K0NVY0_LADFU</name>
<accession>A0A8K0NVY0</accession>
<evidence type="ECO:0000256" key="1">
    <source>
        <dbReference type="ARBA" id="ARBA00004115"/>
    </source>
</evidence>
<evidence type="ECO:0000256" key="19">
    <source>
        <dbReference type="ARBA" id="ARBA00062962"/>
    </source>
</evidence>
<dbReference type="Proteomes" id="UP000792457">
    <property type="component" value="Unassembled WGS sequence"/>
</dbReference>
<keyword evidence="16" id="KW-0413">Isomerase</keyword>
<feature type="transmembrane region" description="Helical" evidence="23">
    <location>
        <begin position="29"/>
        <end position="47"/>
    </location>
</feature>
<dbReference type="GO" id="GO:0005789">
    <property type="term" value="C:endoplasmic reticulum membrane"/>
    <property type="evidence" value="ECO:0007669"/>
    <property type="project" value="UniProtKB-SubCell"/>
</dbReference>
<keyword evidence="8" id="KW-0732">Signal</keyword>
<evidence type="ECO:0000256" key="21">
    <source>
        <dbReference type="ARBA" id="ARBA00075863"/>
    </source>
</evidence>
<dbReference type="PROSITE" id="PS00194">
    <property type="entry name" value="THIOREDOXIN_1"/>
    <property type="match status" value="1"/>
</dbReference>
<keyword evidence="4" id="KW-0813">Transport</keyword>
<gene>
    <name evidence="25" type="ORF">J437_LFUL018833</name>
</gene>
<comment type="caution">
    <text evidence="25">The sequence shown here is derived from an EMBL/GenBank/DDBJ whole genome shotgun (WGS) entry which is preliminary data.</text>
</comment>
<keyword evidence="11 23" id="KW-1133">Transmembrane helix</keyword>
<dbReference type="GO" id="GO:0031966">
    <property type="term" value="C:mitochondrial membrane"/>
    <property type="evidence" value="ECO:0007669"/>
    <property type="project" value="UniProtKB-SubCell"/>
</dbReference>
<evidence type="ECO:0000256" key="22">
    <source>
        <dbReference type="ARBA" id="ARBA00076905"/>
    </source>
</evidence>
<feature type="domain" description="Thioredoxin" evidence="24">
    <location>
        <begin position="46"/>
        <end position="155"/>
    </location>
</feature>
<feature type="transmembrane region" description="Helical" evidence="23">
    <location>
        <begin position="201"/>
        <end position="226"/>
    </location>
</feature>
<evidence type="ECO:0000256" key="7">
    <source>
        <dbReference type="ARBA" id="ARBA00022692"/>
    </source>
</evidence>
<dbReference type="PROSITE" id="PS51352">
    <property type="entry name" value="THIOREDOXIN_2"/>
    <property type="match status" value="1"/>
</dbReference>
<keyword evidence="7 23" id="KW-0812">Transmembrane</keyword>
<evidence type="ECO:0000256" key="12">
    <source>
        <dbReference type="ARBA" id="ARBA00023128"/>
    </source>
</evidence>
<keyword evidence="12" id="KW-0496">Mitochondrion</keyword>
<evidence type="ECO:0000256" key="10">
    <source>
        <dbReference type="ARBA" id="ARBA00022982"/>
    </source>
</evidence>
<evidence type="ECO:0000256" key="4">
    <source>
        <dbReference type="ARBA" id="ARBA00022448"/>
    </source>
</evidence>
<dbReference type="OrthoDB" id="7869097at2759"/>
<evidence type="ECO:0000256" key="17">
    <source>
        <dbReference type="ARBA" id="ARBA00023284"/>
    </source>
</evidence>
<dbReference type="AlphaFoldDB" id="A0A8K0NVY0"/>
<keyword evidence="15" id="KW-1015">Disulfide bond</keyword>
<dbReference type="FunFam" id="3.40.30.10:FF:000117">
    <property type="entry name" value="thioredoxin-related transmembrane protein 1"/>
    <property type="match status" value="1"/>
</dbReference>
<dbReference type="CDD" id="cd02994">
    <property type="entry name" value="PDI_a_TMX"/>
    <property type="match status" value="1"/>
</dbReference>
<evidence type="ECO:0000256" key="9">
    <source>
        <dbReference type="ARBA" id="ARBA00022824"/>
    </source>
</evidence>
<evidence type="ECO:0000256" key="8">
    <source>
        <dbReference type="ARBA" id="ARBA00022729"/>
    </source>
</evidence>
<evidence type="ECO:0000256" key="16">
    <source>
        <dbReference type="ARBA" id="ARBA00023235"/>
    </source>
</evidence>
<evidence type="ECO:0000256" key="14">
    <source>
        <dbReference type="ARBA" id="ARBA00023139"/>
    </source>
</evidence>
<dbReference type="PANTHER" id="PTHR46107:SF3">
    <property type="entry name" value="THIOREDOXIN DOMAIN-CONTAINING PROTEIN"/>
    <property type="match status" value="1"/>
</dbReference>
<keyword evidence="13 23" id="KW-0472">Membrane</keyword>
<keyword evidence="10" id="KW-0249">Electron transport</keyword>
<proteinExistence type="predicted"/>
<dbReference type="InterPro" id="IPR052454">
    <property type="entry name" value="TMX_domain-containing"/>
</dbReference>
<feature type="non-terminal residue" evidence="25">
    <location>
        <position position="1"/>
    </location>
</feature>
<dbReference type="InterPro" id="IPR013766">
    <property type="entry name" value="Thioredoxin_domain"/>
</dbReference>
<dbReference type="InterPro" id="IPR036249">
    <property type="entry name" value="Thioredoxin-like_sf"/>
</dbReference>
<organism evidence="25 26">
    <name type="scientific">Ladona fulva</name>
    <name type="common">Scarce chaser dragonfly</name>
    <name type="synonym">Libellula fulva</name>
    <dbReference type="NCBI Taxonomy" id="123851"/>
    <lineage>
        <taxon>Eukaryota</taxon>
        <taxon>Metazoa</taxon>
        <taxon>Ecdysozoa</taxon>
        <taxon>Arthropoda</taxon>
        <taxon>Hexapoda</taxon>
        <taxon>Insecta</taxon>
        <taxon>Pterygota</taxon>
        <taxon>Palaeoptera</taxon>
        <taxon>Odonata</taxon>
        <taxon>Epiprocta</taxon>
        <taxon>Anisoptera</taxon>
        <taxon>Libelluloidea</taxon>
        <taxon>Libellulidae</taxon>
        <taxon>Ladona</taxon>
    </lineage>
</organism>
<keyword evidence="17" id="KW-0676">Redox-active center</keyword>
<evidence type="ECO:0000256" key="2">
    <source>
        <dbReference type="ARBA" id="ARBA00004583"/>
    </source>
</evidence>
<dbReference type="PANTHER" id="PTHR46107">
    <property type="entry name" value="DUMPY: SHORTER THAN WILD-TYPE"/>
    <property type="match status" value="1"/>
</dbReference>
<evidence type="ECO:0000256" key="11">
    <source>
        <dbReference type="ARBA" id="ARBA00022989"/>
    </source>
</evidence>
<comment type="subcellular location">
    <subcellularLocation>
        <location evidence="1">Endoplasmic reticulum membrane</location>
        <topology evidence="1">Single-pass type I membrane protein</topology>
    </subcellularLocation>
    <subcellularLocation>
        <location evidence="2">Mitochondrion membrane</location>
        <topology evidence="2">Single-pass type I membrane protein</topology>
    </subcellularLocation>
    <subcellularLocation>
        <location evidence="3">Secreted</location>
    </subcellularLocation>
</comment>
<comment type="subunit">
    <text evidence="19">Interacts with ATP2A2.</text>
</comment>
<dbReference type="GO" id="GO:0015036">
    <property type="term" value="F:disulfide oxidoreductase activity"/>
    <property type="evidence" value="ECO:0007669"/>
    <property type="project" value="TreeGrafter"/>
</dbReference>
<sequence>MVLVAYQWYLVVSVVFVSDDIIPKMDSTMRVVSLSLFLAVFSIRYFSATGKSSLIKLNDDNWDQILAGHWMVEFYAPWCPACQSLQPHWESFATWSEDLNIKVGQVDVTKSPGLSGRFMVTALPTIFHVIDGEFRQYRSSRTKDDFISFIEDEKWISLDPIPSWKSPASVQMSLVSYLFKFSMVLRSIHTKLMEDYGLPTWGSYLIFAVATIVMGALLGILLVAVIDHFYPPKPHITSKPVVSTEDKKRKSEK</sequence>
<dbReference type="Pfam" id="PF00085">
    <property type="entry name" value="Thioredoxin"/>
    <property type="match status" value="1"/>
</dbReference>
<dbReference type="InterPro" id="IPR017937">
    <property type="entry name" value="Thioredoxin_CS"/>
</dbReference>
<protein>
    <recommendedName>
        <fullName evidence="20">Thioredoxin-related transmembrane protein 1</fullName>
    </recommendedName>
    <alternativeName>
        <fullName evidence="22">Protein disulfide-isomerase TMX1</fullName>
    </alternativeName>
    <alternativeName>
        <fullName evidence="21">Thioredoxin domain-containing protein 1</fullName>
    </alternativeName>
</protein>